<keyword evidence="5 12" id="KW-0349">Heme</keyword>
<dbReference type="CDD" id="cd03499">
    <property type="entry name" value="SQR_TypeC_SdhC"/>
    <property type="match status" value="1"/>
</dbReference>
<keyword evidence="8 13" id="KW-1133">Transmembrane helix</keyword>
<dbReference type="InterPro" id="IPR014314">
    <property type="entry name" value="Succ_DH_cytb556"/>
</dbReference>
<name>A0A934IPK4_9HYPH</name>
<keyword evidence="10 13" id="KW-0472">Membrane</keyword>
<feature type="binding site" description="axial binding residue" evidence="12">
    <location>
        <position position="90"/>
    </location>
    <ligand>
        <name>heme</name>
        <dbReference type="ChEBI" id="CHEBI:30413"/>
        <note>ligand shared with second transmembrane subunit</note>
    </ligand>
    <ligandPart>
        <name>Fe</name>
        <dbReference type="ChEBI" id="CHEBI:18248"/>
    </ligandPart>
</feature>
<dbReference type="SUPFAM" id="SSF81343">
    <property type="entry name" value="Fumarate reductase respiratory complex transmembrane subunits"/>
    <property type="match status" value="1"/>
</dbReference>
<dbReference type="PANTHER" id="PTHR10978">
    <property type="entry name" value="SUCCINATE DEHYDROGENASE CYTOCHROME B560 SUBUNIT"/>
    <property type="match status" value="1"/>
</dbReference>
<dbReference type="InterPro" id="IPR034804">
    <property type="entry name" value="SQR/QFR_C/D"/>
</dbReference>
<keyword evidence="7 12" id="KW-0479">Metal-binding</keyword>
<comment type="function">
    <text evidence="1">Membrane-anchoring subunit of succinate dehydrogenase (SDH).</text>
</comment>
<evidence type="ECO:0000256" key="11">
    <source>
        <dbReference type="ARBA" id="ARBA00025912"/>
    </source>
</evidence>
<dbReference type="Proteomes" id="UP000609531">
    <property type="component" value="Unassembled WGS sequence"/>
</dbReference>
<evidence type="ECO:0000256" key="2">
    <source>
        <dbReference type="ARBA" id="ARBA00004141"/>
    </source>
</evidence>
<dbReference type="PROSITE" id="PS01000">
    <property type="entry name" value="SDH_CYT_1"/>
    <property type="match status" value="1"/>
</dbReference>
<comment type="cofactor">
    <cofactor evidence="12">
        <name>heme</name>
        <dbReference type="ChEBI" id="CHEBI:30413"/>
    </cofactor>
    <text evidence="12">The heme is bound between the two transmembrane subunits.</text>
</comment>
<dbReference type="AlphaFoldDB" id="A0A934IPK4"/>
<sequence>MASADLDANGGRRPRPLSPHLGIYRPIVTMVMSIMHRVTGMMNIGGLLLVVAYLLALAAGPESFATAQAFFGHWLVRVVLVAFTWSLIHHALGGVRHAIWDLGHGFGKERENLAWMTLAGSILITVALWALIVVLEVI</sequence>
<evidence type="ECO:0000256" key="8">
    <source>
        <dbReference type="ARBA" id="ARBA00022989"/>
    </source>
</evidence>
<evidence type="ECO:0000256" key="1">
    <source>
        <dbReference type="ARBA" id="ARBA00004050"/>
    </source>
</evidence>
<evidence type="ECO:0000256" key="3">
    <source>
        <dbReference type="ARBA" id="ARBA00007244"/>
    </source>
</evidence>
<evidence type="ECO:0000256" key="4">
    <source>
        <dbReference type="ARBA" id="ARBA00020076"/>
    </source>
</evidence>
<evidence type="ECO:0000256" key="6">
    <source>
        <dbReference type="ARBA" id="ARBA00022692"/>
    </source>
</evidence>
<gene>
    <name evidence="14" type="primary">sdhC</name>
    <name evidence="14" type="ORF">JCR33_06115</name>
</gene>
<dbReference type="GO" id="GO:0009055">
    <property type="term" value="F:electron transfer activity"/>
    <property type="evidence" value="ECO:0007669"/>
    <property type="project" value="InterPro"/>
</dbReference>
<keyword evidence="9 12" id="KW-0408">Iron</keyword>
<reference evidence="14" key="1">
    <citation type="submission" date="2020-12" db="EMBL/GenBank/DDBJ databases">
        <title>Bacterial taxonomy.</title>
        <authorList>
            <person name="Pan X."/>
        </authorList>
    </citation>
    <scope>NUCLEOTIDE SEQUENCE</scope>
    <source>
        <strain evidence="14">B2012</strain>
    </source>
</reference>
<dbReference type="InterPro" id="IPR000701">
    <property type="entry name" value="SuccDH_FuR_B_TM-su"/>
</dbReference>
<comment type="subunit">
    <text evidence="11">Part of an enzyme complex containing four subunits: a flavoprotein, an iron-sulfur protein, plus two membrane-anchoring proteins, SdhC and SdhD. The complex can form homotrimers.</text>
</comment>
<dbReference type="Pfam" id="PF01127">
    <property type="entry name" value="Sdh_cyt"/>
    <property type="match status" value="1"/>
</dbReference>
<comment type="subcellular location">
    <subcellularLocation>
        <location evidence="2">Membrane</location>
        <topology evidence="2">Multi-pass membrane protein</topology>
    </subcellularLocation>
</comment>
<comment type="caution">
    <text evidence="14">The sequence shown here is derived from an EMBL/GenBank/DDBJ whole genome shotgun (WGS) entry which is preliminary data.</text>
</comment>
<dbReference type="GO" id="GO:0006099">
    <property type="term" value="P:tricarboxylic acid cycle"/>
    <property type="evidence" value="ECO:0007669"/>
    <property type="project" value="InterPro"/>
</dbReference>
<evidence type="ECO:0000256" key="10">
    <source>
        <dbReference type="ARBA" id="ARBA00023136"/>
    </source>
</evidence>
<comment type="similarity">
    <text evidence="3">Belongs to the cytochrome b560 family.</text>
</comment>
<evidence type="ECO:0000256" key="5">
    <source>
        <dbReference type="ARBA" id="ARBA00022617"/>
    </source>
</evidence>
<dbReference type="GO" id="GO:0046872">
    <property type="term" value="F:metal ion binding"/>
    <property type="evidence" value="ECO:0007669"/>
    <property type="project" value="UniProtKB-KW"/>
</dbReference>
<protein>
    <recommendedName>
        <fullName evidence="4">Succinate dehydrogenase cytochrome b556 subunit</fullName>
    </recommendedName>
</protein>
<dbReference type="PANTHER" id="PTHR10978:SF5">
    <property type="entry name" value="SUCCINATE DEHYDROGENASE CYTOCHROME B560 SUBUNIT, MITOCHONDRIAL"/>
    <property type="match status" value="1"/>
</dbReference>
<keyword evidence="15" id="KW-1185">Reference proteome</keyword>
<dbReference type="NCBIfam" id="TIGR02970">
    <property type="entry name" value="succ_dehyd_cytB"/>
    <property type="match status" value="1"/>
</dbReference>
<feature type="transmembrane region" description="Helical" evidence="13">
    <location>
        <begin position="40"/>
        <end position="59"/>
    </location>
</feature>
<evidence type="ECO:0000256" key="12">
    <source>
        <dbReference type="PIRSR" id="PIRSR000178-1"/>
    </source>
</evidence>
<dbReference type="PIRSF" id="PIRSF000178">
    <property type="entry name" value="SDH_cyt_b560"/>
    <property type="match status" value="1"/>
</dbReference>
<evidence type="ECO:0000256" key="7">
    <source>
        <dbReference type="ARBA" id="ARBA00022723"/>
    </source>
</evidence>
<evidence type="ECO:0000256" key="13">
    <source>
        <dbReference type="SAM" id="Phobius"/>
    </source>
</evidence>
<feature type="transmembrane region" description="Helical" evidence="13">
    <location>
        <begin position="71"/>
        <end position="92"/>
    </location>
</feature>
<evidence type="ECO:0000313" key="15">
    <source>
        <dbReference type="Proteomes" id="UP000609531"/>
    </source>
</evidence>
<evidence type="ECO:0000256" key="9">
    <source>
        <dbReference type="ARBA" id="ARBA00023004"/>
    </source>
</evidence>
<dbReference type="EMBL" id="JAEKJA010000003">
    <property type="protein sequence ID" value="MBJ3775254.1"/>
    <property type="molecule type" value="Genomic_DNA"/>
</dbReference>
<proteinExistence type="inferred from homology"/>
<evidence type="ECO:0000313" key="14">
    <source>
        <dbReference type="EMBL" id="MBJ3775254.1"/>
    </source>
</evidence>
<organism evidence="14 15">
    <name type="scientific">Acuticoccus mangrovi</name>
    <dbReference type="NCBI Taxonomy" id="2796142"/>
    <lineage>
        <taxon>Bacteria</taxon>
        <taxon>Pseudomonadati</taxon>
        <taxon>Pseudomonadota</taxon>
        <taxon>Alphaproteobacteria</taxon>
        <taxon>Hyphomicrobiales</taxon>
        <taxon>Amorphaceae</taxon>
        <taxon>Acuticoccus</taxon>
    </lineage>
</organism>
<dbReference type="InterPro" id="IPR018495">
    <property type="entry name" value="Succ_DH_cyt_bsu_CS"/>
</dbReference>
<feature type="transmembrane region" description="Helical" evidence="13">
    <location>
        <begin position="113"/>
        <end position="135"/>
    </location>
</feature>
<dbReference type="Gene3D" id="1.20.1300.10">
    <property type="entry name" value="Fumarate reductase/succinate dehydrogenase, transmembrane subunit"/>
    <property type="match status" value="1"/>
</dbReference>
<dbReference type="RefSeq" id="WP_198881131.1">
    <property type="nucleotide sequence ID" value="NZ_JAEKJA010000003.1"/>
</dbReference>
<dbReference type="GO" id="GO:0016020">
    <property type="term" value="C:membrane"/>
    <property type="evidence" value="ECO:0007669"/>
    <property type="project" value="UniProtKB-SubCell"/>
</dbReference>
<keyword evidence="6 13" id="KW-0812">Transmembrane</keyword>
<accession>A0A934IPK4</accession>